<evidence type="ECO:0000256" key="3">
    <source>
        <dbReference type="ARBA" id="ARBA00066372"/>
    </source>
</evidence>
<organism evidence="6 7">
    <name type="scientific">Desulfonema magnum</name>
    <dbReference type="NCBI Taxonomy" id="45655"/>
    <lineage>
        <taxon>Bacteria</taxon>
        <taxon>Pseudomonadati</taxon>
        <taxon>Thermodesulfobacteriota</taxon>
        <taxon>Desulfobacteria</taxon>
        <taxon>Desulfobacterales</taxon>
        <taxon>Desulfococcaceae</taxon>
        <taxon>Desulfonema</taxon>
    </lineage>
</organism>
<dbReference type="PANTHER" id="PTHR30522:SF0">
    <property type="entry name" value="NUCLEOSIDE TRIPHOSPHATE PYROPHOSPHOHYDROLASE"/>
    <property type="match status" value="1"/>
</dbReference>
<dbReference type="NCBIfam" id="TIGR00444">
    <property type="entry name" value="mazG"/>
    <property type="match status" value="1"/>
</dbReference>
<dbReference type="EC" id="3.6.1.8" evidence="3"/>
<dbReference type="FunFam" id="1.10.287.1080:FF:000003">
    <property type="entry name" value="Nucleoside triphosphate pyrophosphohydrolase"/>
    <property type="match status" value="1"/>
</dbReference>
<dbReference type="GO" id="GO:0006203">
    <property type="term" value="P:dGTP catabolic process"/>
    <property type="evidence" value="ECO:0007669"/>
    <property type="project" value="TreeGrafter"/>
</dbReference>
<accession>A0A975BLL6</accession>
<dbReference type="GO" id="GO:0046081">
    <property type="term" value="P:dUTP catabolic process"/>
    <property type="evidence" value="ECO:0007669"/>
    <property type="project" value="TreeGrafter"/>
</dbReference>
<dbReference type="NCBIfam" id="NF007113">
    <property type="entry name" value="PRK09562.1"/>
    <property type="match status" value="1"/>
</dbReference>
<dbReference type="InterPro" id="IPR048015">
    <property type="entry name" value="NTP-PPase_MazG-like_N"/>
</dbReference>
<dbReference type="InterPro" id="IPR011551">
    <property type="entry name" value="NTP_PyrPHydrolase_MazG"/>
</dbReference>
<dbReference type="CDD" id="cd11528">
    <property type="entry name" value="NTP-PPase_MazG_Nterm"/>
    <property type="match status" value="1"/>
</dbReference>
<dbReference type="Gene3D" id="1.10.287.1080">
    <property type="entry name" value="MazG-like"/>
    <property type="match status" value="2"/>
</dbReference>
<reference evidence="6" key="1">
    <citation type="journal article" date="2021" name="Microb. Physiol.">
        <title>Proteogenomic Insights into the Physiology of Marine, Sulfate-Reducing, Filamentous Desulfonema limicola and Desulfonema magnum.</title>
        <authorList>
            <person name="Schnaars V."/>
            <person name="Wohlbrand L."/>
            <person name="Scheve S."/>
            <person name="Hinrichs C."/>
            <person name="Reinhardt R."/>
            <person name="Rabus R."/>
        </authorList>
    </citation>
    <scope>NUCLEOTIDE SEQUENCE</scope>
    <source>
        <strain evidence="6">4be13</strain>
    </source>
</reference>
<dbReference type="GO" id="GO:0046047">
    <property type="term" value="P:TTP catabolic process"/>
    <property type="evidence" value="ECO:0007669"/>
    <property type="project" value="TreeGrafter"/>
</dbReference>
<evidence type="ECO:0000313" key="7">
    <source>
        <dbReference type="Proteomes" id="UP000663722"/>
    </source>
</evidence>
<feature type="domain" description="NTP pyrophosphohydrolase MazG-like" evidence="5">
    <location>
        <begin position="166"/>
        <end position="232"/>
    </location>
</feature>
<dbReference type="InterPro" id="IPR048011">
    <property type="entry name" value="NTP-PPase_MazG-like_C"/>
</dbReference>
<dbReference type="FunFam" id="1.10.287.1080:FF:000001">
    <property type="entry name" value="Nucleoside triphosphate pyrophosphohydrolase"/>
    <property type="match status" value="1"/>
</dbReference>
<gene>
    <name evidence="6" type="primary">mazG</name>
    <name evidence="6" type="ORF">dnm_036840</name>
</gene>
<comment type="similarity">
    <text evidence="2">Belongs to the nucleoside triphosphate pyrophosphohydrolase family.</text>
</comment>
<dbReference type="RefSeq" id="WP_207682755.1">
    <property type="nucleotide sequence ID" value="NZ_CP061800.1"/>
</dbReference>
<protein>
    <recommendedName>
        <fullName evidence="4">Nucleoside triphosphate pyrophosphohydrolase</fullName>
        <ecNumber evidence="3">3.6.1.8</ecNumber>
    </recommendedName>
</protein>
<evidence type="ECO:0000256" key="2">
    <source>
        <dbReference type="ARBA" id="ARBA00061115"/>
    </source>
</evidence>
<evidence type="ECO:0000256" key="1">
    <source>
        <dbReference type="ARBA" id="ARBA00052141"/>
    </source>
</evidence>
<dbReference type="EMBL" id="CP061800">
    <property type="protein sequence ID" value="QTA87650.1"/>
    <property type="molecule type" value="Genomic_DNA"/>
</dbReference>
<dbReference type="CDD" id="cd11529">
    <property type="entry name" value="NTP-PPase_MazG_Cterm"/>
    <property type="match status" value="1"/>
</dbReference>
<dbReference type="GO" id="GO:0046052">
    <property type="term" value="P:UTP catabolic process"/>
    <property type="evidence" value="ECO:0007669"/>
    <property type="project" value="TreeGrafter"/>
</dbReference>
<dbReference type="PANTHER" id="PTHR30522">
    <property type="entry name" value="NUCLEOSIDE TRIPHOSPHATE PYROPHOSPHOHYDROLASE"/>
    <property type="match status" value="1"/>
</dbReference>
<keyword evidence="7" id="KW-1185">Reference proteome</keyword>
<dbReference type="GO" id="GO:0046061">
    <property type="term" value="P:dATP catabolic process"/>
    <property type="evidence" value="ECO:0007669"/>
    <property type="project" value="TreeGrafter"/>
</dbReference>
<comment type="catalytic activity">
    <reaction evidence="1">
        <text>ATP + H2O = AMP + diphosphate + H(+)</text>
        <dbReference type="Rhea" id="RHEA:14245"/>
        <dbReference type="ChEBI" id="CHEBI:15377"/>
        <dbReference type="ChEBI" id="CHEBI:15378"/>
        <dbReference type="ChEBI" id="CHEBI:30616"/>
        <dbReference type="ChEBI" id="CHEBI:33019"/>
        <dbReference type="ChEBI" id="CHEBI:456215"/>
        <dbReference type="EC" id="3.6.1.8"/>
    </reaction>
</comment>
<evidence type="ECO:0000256" key="4">
    <source>
        <dbReference type="ARBA" id="ARBA00074799"/>
    </source>
</evidence>
<evidence type="ECO:0000313" key="6">
    <source>
        <dbReference type="EMBL" id="QTA87650.1"/>
    </source>
</evidence>
<evidence type="ECO:0000259" key="5">
    <source>
        <dbReference type="Pfam" id="PF03819"/>
    </source>
</evidence>
<feature type="domain" description="NTP pyrophosphohydrolase MazG-like" evidence="5">
    <location>
        <begin position="30"/>
        <end position="101"/>
    </location>
</feature>
<dbReference type="Pfam" id="PF03819">
    <property type="entry name" value="MazG"/>
    <property type="match status" value="2"/>
</dbReference>
<proteinExistence type="inferred from homology"/>
<dbReference type="Proteomes" id="UP000663722">
    <property type="component" value="Chromosome"/>
</dbReference>
<dbReference type="AlphaFoldDB" id="A0A975BLL6"/>
<dbReference type="GO" id="GO:0047693">
    <property type="term" value="F:ATP diphosphatase activity"/>
    <property type="evidence" value="ECO:0007669"/>
    <property type="project" value="UniProtKB-EC"/>
</dbReference>
<dbReference type="SUPFAM" id="SSF101386">
    <property type="entry name" value="all-alpha NTP pyrophosphatases"/>
    <property type="match status" value="2"/>
</dbReference>
<name>A0A975BLL6_9BACT</name>
<dbReference type="GO" id="GO:0046076">
    <property type="term" value="P:dTTP catabolic process"/>
    <property type="evidence" value="ECO:0007669"/>
    <property type="project" value="TreeGrafter"/>
</dbReference>
<dbReference type="GO" id="GO:0006950">
    <property type="term" value="P:response to stress"/>
    <property type="evidence" value="ECO:0007669"/>
    <property type="project" value="UniProtKB-ARBA"/>
</dbReference>
<dbReference type="KEGG" id="dmm:dnm_036840"/>
<sequence length="265" mass="30755">MSVKNIEALIELIATLRGENGCPWDRKQIPKTMGVYLLEETYELLEAIQSGRPDEVREELGDVFFHILFIARLYEEKGHFDIGNVTRGITDKMIHRHPHVFGNETVSSEEEIRENWRKIKKREKNHFRQTSVLDSVPVHLPALMRAYRISERAAGTGFDWEDISGVMEKVEEEWAEFKSELKQGTASETKKNDIALELGDLLFTLVNVARFIRIHPDTALTDAIKKFETRFKYMEKTISDSGRDINTVSQNEMNELWEKAKKIEN</sequence>
<dbReference type="InterPro" id="IPR004518">
    <property type="entry name" value="MazG-like_dom"/>
</dbReference>